<dbReference type="InterPro" id="IPR000175">
    <property type="entry name" value="Na/ntran_symport"/>
</dbReference>
<gene>
    <name evidence="10" type="ORF">EGW08_019429</name>
</gene>
<feature type="binding site" evidence="8">
    <location>
        <position position="451"/>
    </location>
    <ligand>
        <name>Na(+)</name>
        <dbReference type="ChEBI" id="CHEBI:29101"/>
        <label>1</label>
    </ligand>
</feature>
<dbReference type="EMBL" id="RQTK01001016">
    <property type="protein sequence ID" value="RUS72805.1"/>
    <property type="molecule type" value="Genomic_DNA"/>
</dbReference>
<evidence type="ECO:0000256" key="7">
    <source>
        <dbReference type="ARBA" id="ARBA00023180"/>
    </source>
</evidence>
<dbReference type="AlphaFoldDB" id="A0A433SU42"/>
<evidence type="ECO:0000256" key="5">
    <source>
        <dbReference type="ARBA" id="ARBA00022989"/>
    </source>
</evidence>
<comment type="caution">
    <text evidence="10">The sequence shown here is derived from an EMBL/GenBank/DDBJ whole genome shotgun (WGS) entry which is preliminary data.</text>
</comment>
<evidence type="ECO:0000256" key="4">
    <source>
        <dbReference type="ARBA" id="ARBA00022692"/>
    </source>
</evidence>
<dbReference type="GO" id="GO:0046872">
    <property type="term" value="F:metal ion binding"/>
    <property type="evidence" value="ECO:0007669"/>
    <property type="project" value="UniProtKB-KW"/>
</dbReference>
<evidence type="ECO:0008006" key="12">
    <source>
        <dbReference type="Google" id="ProtNLM"/>
    </source>
</evidence>
<feature type="transmembrane region" description="Helical" evidence="9">
    <location>
        <begin position="111"/>
        <end position="132"/>
    </location>
</feature>
<feature type="transmembrane region" description="Helical" evidence="9">
    <location>
        <begin position="153"/>
        <end position="180"/>
    </location>
</feature>
<keyword evidence="11" id="KW-1185">Reference proteome</keyword>
<sequence length="655" mass="73830">MSKNQVANFSSGVEPEENNTVKIQINETQQPTDVLPDDSVYSKVWWGDLVPREDGSPRTAVRLSDIQFTAGRGEWGSKFEFILSCMGLSVGLGNVWRFPYLAYDNGGSAFLVAYIILQMLVGEAMYFMELCMSQFSGKGPTKMWDMNPAAKGVGISMCIVAANVCVYYSAIMAYTLHFFFSSMQKTLPWTVCKPEWLNCVEKRYPVCEMNWTKQDEPCTCRDDYKDDGMRKCVPAVANGTSAAEFYFYKSVLQLSDGLEPENIGTPIPLLTVCLFLAGTVVVFCLIKGIKSSGKVVYFTVTFPYVILLALLFRGFFLDGSWDGIKYFLVPDWSKLKNVNVWASAAGQMFFSLSVTFGGIIMFGSYNRFNYQVYSDAIFIALMDLATSVLGGLVVFSTFGAMAKILGTSVDHVATSGYGLAFVVYPETLSRMPLTHVWSILFFFMLFTLGLDSEFGLMETVLTCLQDEFPALRRRKSAVCITAGAICFLLGLPCVCPGGDYVVSLMDHYGADFAVLILAFWEVVAVMWGYGVKNVLMDLEYMLGAKPCFWWYWAFCWTTACPGIICFLFLYRMFNYKPLKDHEGDVYSQFAQNIGWFICTYTLLPVPVWFFYLVTKSFMMPDIVTWKQRKKFLFAPNRNWHPNDGRSLPASRTNLA</sequence>
<feature type="binding site" evidence="8">
    <location>
        <position position="90"/>
    </location>
    <ligand>
        <name>Na(+)</name>
        <dbReference type="ChEBI" id="CHEBI:29101"/>
        <label>1</label>
    </ligand>
</feature>
<name>A0A433SU42_ELYCH</name>
<organism evidence="10 11">
    <name type="scientific">Elysia chlorotica</name>
    <name type="common">Eastern emerald elysia</name>
    <name type="synonym">Sea slug</name>
    <dbReference type="NCBI Taxonomy" id="188477"/>
    <lineage>
        <taxon>Eukaryota</taxon>
        <taxon>Metazoa</taxon>
        <taxon>Spiralia</taxon>
        <taxon>Lophotrochozoa</taxon>
        <taxon>Mollusca</taxon>
        <taxon>Gastropoda</taxon>
        <taxon>Heterobranchia</taxon>
        <taxon>Euthyneura</taxon>
        <taxon>Panpulmonata</taxon>
        <taxon>Sacoglossa</taxon>
        <taxon>Placobranchoidea</taxon>
        <taxon>Plakobranchidae</taxon>
        <taxon>Elysia</taxon>
    </lineage>
</organism>
<feature type="transmembrane region" description="Helical" evidence="9">
    <location>
        <begin position="377"/>
        <end position="398"/>
    </location>
</feature>
<feature type="transmembrane region" description="Helical" evidence="9">
    <location>
        <begin position="340"/>
        <end position="365"/>
    </location>
</feature>
<feature type="transmembrane region" description="Helical" evidence="9">
    <location>
        <begin position="477"/>
        <end position="502"/>
    </location>
</feature>
<evidence type="ECO:0000313" key="10">
    <source>
        <dbReference type="EMBL" id="RUS72805.1"/>
    </source>
</evidence>
<evidence type="ECO:0000256" key="9">
    <source>
        <dbReference type="SAM" id="Phobius"/>
    </source>
</evidence>
<keyword evidence="4 9" id="KW-0812">Transmembrane</keyword>
<dbReference type="PANTHER" id="PTHR11616:SF321">
    <property type="entry name" value="SODIUM-DEPENDENT NUTRIENT AMINO ACID TRANSPORTER 1-RELATED"/>
    <property type="match status" value="1"/>
</dbReference>
<dbReference type="PANTHER" id="PTHR11616">
    <property type="entry name" value="SODIUM/CHLORIDE DEPENDENT TRANSPORTER"/>
    <property type="match status" value="1"/>
</dbReference>
<comment type="subcellular location">
    <subcellularLocation>
        <location evidence="1">Membrane</location>
        <topology evidence="1">Multi-pass membrane protein</topology>
    </subcellularLocation>
</comment>
<dbReference type="Pfam" id="PF00209">
    <property type="entry name" value="SNF"/>
    <property type="match status" value="1"/>
</dbReference>
<dbReference type="GO" id="GO:0089718">
    <property type="term" value="P:amino acid import across plasma membrane"/>
    <property type="evidence" value="ECO:0007669"/>
    <property type="project" value="TreeGrafter"/>
</dbReference>
<keyword evidence="8" id="KW-0915">Sodium</keyword>
<feature type="binding site" evidence="8">
    <location>
        <position position="87"/>
    </location>
    <ligand>
        <name>Na(+)</name>
        <dbReference type="ChEBI" id="CHEBI:29101"/>
        <label>1</label>
    </ligand>
</feature>
<keyword evidence="6 9" id="KW-0472">Membrane</keyword>
<dbReference type="PROSITE" id="PS50267">
    <property type="entry name" value="NA_NEUROTRAN_SYMP_3"/>
    <property type="match status" value="1"/>
</dbReference>
<evidence type="ECO:0000256" key="2">
    <source>
        <dbReference type="ARBA" id="ARBA00006459"/>
    </source>
</evidence>
<evidence type="ECO:0000256" key="1">
    <source>
        <dbReference type="ARBA" id="ARBA00004141"/>
    </source>
</evidence>
<dbReference type="PRINTS" id="PR00176">
    <property type="entry name" value="NANEUSMPORT"/>
</dbReference>
<dbReference type="GO" id="GO:0005283">
    <property type="term" value="F:amino acid:sodium symporter activity"/>
    <property type="evidence" value="ECO:0007669"/>
    <property type="project" value="TreeGrafter"/>
</dbReference>
<feature type="binding site" evidence="8">
    <location>
        <position position="452"/>
    </location>
    <ligand>
        <name>Na(+)</name>
        <dbReference type="ChEBI" id="CHEBI:29101"/>
        <label>1</label>
    </ligand>
</feature>
<reference evidence="10 11" key="1">
    <citation type="submission" date="2019-01" db="EMBL/GenBank/DDBJ databases">
        <title>A draft genome assembly of the solar-powered sea slug Elysia chlorotica.</title>
        <authorList>
            <person name="Cai H."/>
            <person name="Li Q."/>
            <person name="Fang X."/>
            <person name="Li J."/>
            <person name="Curtis N.E."/>
            <person name="Altenburger A."/>
            <person name="Shibata T."/>
            <person name="Feng M."/>
            <person name="Maeda T."/>
            <person name="Schwartz J.A."/>
            <person name="Shigenobu S."/>
            <person name="Lundholm N."/>
            <person name="Nishiyama T."/>
            <person name="Yang H."/>
            <person name="Hasebe M."/>
            <person name="Li S."/>
            <person name="Pierce S.K."/>
            <person name="Wang J."/>
        </authorList>
    </citation>
    <scope>NUCLEOTIDE SEQUENCE [LARGE SCALE GENOMIC DNA]</scope>
    <source>
        <strain evidence="10">EC2010</strain>
        <tissue evidence="10">Whole organism of an adult</tissue>
    </source>
</reference>
<comment type="similarity">
    <text evidence="2">Belongs to the sodium:neurotransmitter symporter (SNF) (TC 2.A.22) family.</text>
</comment>
<feature type="transmembrane region" description="Helical" evidence="9">
    <location>
        <begin position="593"/>
        <end position="613"/>
    </location>
</feature>
<dbReference type="OrthoDB" id="6581954at2759"/>
<feature type="transmembrane region" description="Helical" evidence="9">
    <location>
        <begin position="436"/>
        <end position="456"/>
    </location>
</feature>
<dbReference type="NCBIfam" id="NF037979">
    <property type="entry name" value="Na_transp"/>
    <property type="match status" value="1"/>
</dbReference>
<evidence type="ECO:0000256" key="3">
    <source>
        <dbReference type="ARBA" id="ARBA00022448"/>
    </source>
</evidence>
<feature type="transmembrane region" description="Helical" evidence="9">
    <location>
        <begin position="267"/>
        <end position="286"/>
    </location>
</feature>
<dbReference type="GO" id="GO:0015179">
    <property type="term" value="F:L-amino acid transmembrane transporter activity"/>
    <property type="evidence" value="ECO:0007669"/>
    <property type="project" value="TreeGrafter"/>
</dbReference>
<feature type="transmembrane region" description="Helical" evidence="9">
    <location>
        <begin position="508"/>
        <end position="529"/>
    </location>
</feature>
<evidence type="ECO:0000313" key="11">
    <source>
        <dbReference type="Proteomes" id="UP000271974"/>
    </source>
</evidence>
<keyword evidence="8" id="KW-0479">Metal-binding</keyword>
<dbReference type="Proteomes" id="UP000271974">
    <property type="component" value="Unassembled WGS sequence"/>
</dbReference>
<protein>
    <recommendedName>
        <fullName evidence="12">Transporter</fullName>
    </recommendedName>
</protein>
<accession>A0A433SU42</accession>
<keyword evidence="3" id="KW-0813">Transport</keyword>
<dbReference type="InterPro" id="IPR037272">
    <property type="entry name" value="SNS_sf"/>
</dbReference>
<proteinExistence type="inferred from homology"/>
<keyword evidence="7" id="KW-0325">Glycoprotein</keyword>
<feature type="binding site" evidence="8">
    <location>
        <position position="94"/>
    </location>
    <ligand>
        <name>Na(+)</name>
        <dbReference type="ChEBI" id="CHEBI:29101"/>
        <label>1</label>
    </ligand>
</feature>
<feature type="binding site" evidence="8">
    <location>
        <position position="448"/>
    </location>
    <ligand>
        <name>Na(+)</name>
        <dbReference type="ChEBI" id="CHEBI:29101"/>
        <label>1</label>
    </ligand>
</feature>
<feature type="transmembrane region" description="Helical" evidence="9">
    <location>
        <begin position="295"/>
        <end position="316"/>
    </location>
</feature>
<evidence type="ECO:0000256" key="6">
    <source>
        <dbReference type="ARBA" id="ARBA00023136"/>
    </source>
</evidence>
<feature type="transmembrane region" description="Helical" evidence="9">
    <location>
        <begin position="81"/>
        <end position="99"/>
    </location>
</feature>
<evidence type="ECO:0000256" key="8">
    <source>
        <dbReference type="PIRSR" id="PIRSR600175-1"/>
    </source>
</evidence>
<dbReference type="GO" id="GO:0005886">
    <property type="term" value="C:plasma membrane"/>
    <property type="evidence" value="ECO:0007669"/>
    <property type="project" value="TreeGrafter"/>
</dbReference>
<feature type="transmembrane region" description="Helical" evidence="9">
    <location>
        <begin position="549"/>
        <end position="573"/>
    </location>
</feature>
<keyword evidence="5 9" id="KW-1133">Transmembrane helix</keyword>
<feature type="binding site" evidence="8">
    <location>
        <position position="351"/>
    </location>
    <ligand>
        <name>Na(+)</name>
        <dbReference type="ChEBI" id="CHEBI:29101"/>
        <label>1</label>
    </ligand>
</feature>
<dbReference type="SUPFAM" id="SSF161070">
    <property type="entry name" value="SNF-like"/>
    <property type="match status" value="1"/>
</dbReference>